<sequence>MLFHYNQTSDILYFEVLDIRLPELRGLKTLKVAFHHATKDEVVIHTIRLPRQSTVGDVINDLKTKVELSNPNAELRLLEVFYHKIYKIFPLNEKIENINDQYWTLRAEEIPEEEKNVSPNECLIHVYHFMKDTAQNQVQVQNFGEPFFLVIHEGETLAEVKVRVQKKLRVPDEEFSKWKFAFLSLGRPVYLQDSDIVSSYFQRRDVYGAWEQYLGLEHSDKAPKRSYAANQVVRFRSLEKPKDEESKLNNYDDVVERVARHLGLDDPSKIRLTSHNCYSQQPKPQPIKYRAAEHLSDMLVHYNQTSDILYFEVLDIPLPELRGLKTLKVAFHHATKDEVVIHTIKLPRQSTVGDVINDLKTKVELSNPNAELRLLEVFYHKIYKIFPLNEKIENINDQYWTLRAEEIPEEEKNVSPNDRLIHVYHFMKDTAQNQVQVQNFGEPFFLVIHEGETLAEVEVRVQKKLRVPDEEFSKWKFAFLSLGRPEYLQDSDIVSSYFQRRDVYGAWEQYLGLEHSDSAPKRSYAANQVFRFRSLEKPKDEEFCLELSKLHNYDDVVERVACHLGLDDPCKIRLTSHNCYSQQPKPQPIKYRGAEHLNDFVLTAEFFSPLDRLRIFYILNFEVLDIPLPELRGLKTLKVAFHHATKDEVVVHTIRLPRQSTVGDVINELKTKVELSNPNAELRLLEVFYHKIYKIFPLNEKIENINDQYWTLRAEEIPEEEKNVSPNDRLIHVYHFMKDTAQNQVQVQNFGEPFFLVIHEGETLAEVKVRVQKKLRVPDEEFSKWKFAFLSLGRPEYLQDSDIVSSRFQRRDVYGAWEQYLGLEHSDNAPKRSYAANQNDTHLRSRLESTIRKKNRLNLHQCIG</sequence>
<reference evidence="10 11" key="1">
    <citation type="submission" date="2019-09" db="EMBL/GenBank/DDBJ databases">
        <title>A chromosome-level genome assembly of the Chinese tupelo Nyssa sinensis.</title>
        <authorList>
            <person name="Yang X."/>
            <person name="Kang M."/>
            <person name="Yang Y."/>
            <person name="Xiong H."/>
            <person name="Wang M."/>
            <person name="Zhang Z."/>
            <person name="Wang Z."/>
            <person name="Wu H."/>
            <person name="Ma T."/>
            <person name="Liu J."/>
            <person name="Xi Z."/>
        </authorList>
    </citation>
    <scope>NUCLEOTIDE SEQUENCE [LARGE SCALE GENOMIC DNA]</scope>
    <source>
        <strain evidence="10">J267</strain>
        <tissue evidence="10">Leaf</tissue>
    </source>
</reference>
<dbReference type="Proteomes" id="UP000325577">
    <property type="component" value="Linkage Group LG18"/>
</dbReference>
<evidence type="ECO:0000256" key="4">
    <source>
        <dbReference type="ARBA" id="ARBA00022670"/>
    </source>
</evidence>
<dbReference type="OrthoDB" id="289038at2759"/>
<feature type="domain" description="Ubiquitin carboxyl-terminal hydrolase C-terminal" evidence="9">
    <location>
        <begin position="12"/>
        <end position="223"/>
    </location>
</feature>
<dbReference type="GO" id="GO:0006508">
    <property type="term" value="P:proteolysis"/>
    <property type="evidence" value="ECO:0007669"/>
    <property type="project" value="UniProtKB-KW"/>
</dbReference>
<evidence type="ECO:0000256" key="6">
    <source>
        <dbReference type="ARBA" id="ARBA00022801"/>
    </source>
</evidence>
<organism evidence="10 11">
    <name type="scientific">Nyssa sinensis</name>
    <dbReference type="NCBI Taxonomy" id="561372"/>
    <lineage>
        <taxon>Eukaryota</taxon>
        <taxon>Viridiplantae</taxon>
        <taxon>Streptophyta</taxon>
        <taxon>Embryophyta</taxon>
        <taxon>Tracheophyta</taxon>
        <taxon>Spermatophyta</taxon>
        <taxon>Magnoliopsida</taxon>
        <taxon>eudicotyledons</taxon>
        <taxon>Gunneridae</taxon>
        <taxon>Pentapetalae</taxon>
        <taxon>asterids</taxon>
        <taxon>Cornales</taxon>
        <taxon>Nyssaceae</taxon>
        <taxon>Nyssa</taxon>
    </lineage>
</organism>
<keyword evidence="7" id="KW-0788">Thiol protease</keyword>
<evidence type="ECO:0000256" key="5">
    <source>
        <dbReference type="ARBA" id="ARBA00022786"/>
    </source>
</evidence>
<feature type="domain" description="Ubiquitin carboxyl-terminal hydrolase C-terminal" evidence="9">
    <location>
        <begin position="619"/>
        <end position="829"/>
    </location>
</feature>
<evidence type="ECO:0000256" key="7">
    <source>
        <dbReference type="ARBA" id="ARBA00022807"/>
    </source>
</evidence>
<keyword evidence="4" id="KW-0645">Protease</keyword>
<dbReference type="Pfam" id="PF12436">
    <property type="entry name" value="USP7_ICP0_bdg"/>
    <property type="match status" value="2"/>
</dbReference>
<gene>
    <name evidence="10" type="ORF">F0562_032129</name>
</gene>
<evidence type="ECO:0000259" key="9">
    <source>
        <dbReference type="Pfam" id="PF14533"/>
    </source>
</evidence>
<keyword evidence="5" id="KW-0833">Ubl conjugation pathway</keyword>
<feature type="domain" description="Ubiquitin carboxyl-terminal hydrolase 7 ICP0-binding" evidence="8">
    <location>
        <begin position="529"/>
        <end position="599"/>
    </location>
</feature>
<evidence type="ECO:0000256" key="3">
    <source>
        <dbReference type="ARBA" id="ARBA00012759"/>
    </source>
</evidence>
<dbReference type="InterPro" id="IPR029346">
    <property type="entry name" value="USP_C"/>
</dbReference>
<feature type="domain" description="Ubiquitin carboxyl-terminal hydrolase C-terminal" evidence="9">
    <location>
        <begin position="309"/>
        <end position="519"/>
    </location>
</feature>
<feature type="domain" description="Ubiquitin carboxyl-terminal hydrolase 7 ICP0-binding" evidence="8">
    <location>
        <begin position="231"/>
        <end position="299"/>
    </location>
</feature>
<proteinExistence type="inferred from homology"/>
<dbReference type="Gene3D" id="3.10.20.90">
    <property type="entry name" value="Phosphatidylinositol 3-kinase Catalytic Subunit, Chain A, domain 1"/>
    <property type="match status" value="2"/>
</dbReference>
<accession>A0A5J5AXW1</accession>
<dbReference type="EC" id="3.4.19.12" evidence="3"/>
<keyword evidence="6" id="KW-0378">Hydrolase</keyword>
<comment type="similarity">
    <text evidence="2">Belongs to the peptidase C19 family.</text>
</comment>
<dbReference type="EMBL" id="CM018041">
    <property type="protein sequence ID" value="KAA8534612.1"/>
    <property type="molecule type" value="Genomic_DNA"/>
</dbReference>
<evidence type="ECO:0000313" key="11">
    <source>
        <dbReference type="Proteomes" id="UP000325577"/>
    </source>
</evidence>
<dbReference type="AlphaFoldDB" id="A0A5J5AXW1"/>
<evidence type="ECO:0000256" key="1">
    <source>
        <dbReference type="ARBA" id="ARBA00000707"/>
    </source>
</evidence>
<dbReference type="GO" id="GO:0004843">
    <property type="term" value="F:cysteine-type deubiquitinase activity"/>
    <property type="evidence" value="ECO:0007669"/>
    <property type="project" value="UniProtKB-EC"/>
</dbReference>
<evidence type="ECO:0000313" key="10">
    <source>
        <dbReference type="EMBL" id="KAA8534612.1"/>
    </source>
</evidence>
<keyword evidence="11" id="KW-1185">Reference proteome</keyword>
<evidence type="ECO:0000256" key="2">
    <source>
        <dbReference type="ARBA" id="ARBA00009085"/>
    </source>
</evidence>
<protein>
    <recommendedName>
        <fullName evidence="3">ubiquitinyl hydrolase 1</fullName>
        <ecNumber evidence="3">3.4.19.12</ecNumber>
    </recommendedName>
</protein>
<evidence type="ECO:0000259" key="8">
    <source>
        <dbReference type="Pfam" id="PF12436"/>
    </source>
</evidence>
<name>A0A5J5AXW1_9ASTE</name>
<comment type="catalytic activity">
    <reaction evidence="1">
        <text>Thiol-dependent hydrolysis of ester, thioester, amide, peptide and isopeptide bonds formed by the C-terminal Gly of ubiquitin (a 76-residue protein attached to proteins as an intracellular targeting signal).</text>
        <dbReference type="EC" id="3.4.19.12"/>
    </reaction>
</comment>
<dbReference type="InterPro" id="IPR024729">
    <property type="entry name" value="USP7_ICP0-binding_dom"/>
</dbReference>
<dbReference type="Pfam" id="PF14533">
    <property type="entry name" value="USP7_C2"/>
    <property type="match status" value="3"/>
</dbReference>